<dbReference type="RefSeq" id="WP_058271815.1">
    <property type="nucleotide sequence ID" value="NZ_CYPS01000008.1"/>
</dbReference>
<dbReference type="Proteomes" id="UP000050786">
    <property type="component" value="Unassembled WGS sequence"/>
</dbReference>
<organism evidence="1 2">
    <name type="scientific">Ruegeria atlantica</name>
    <dbReference type="NCBI Taxonomy" id="81569"/>
    <lineage>
        <taxon>Bacteria</taxon>
        <taxon>Pseudomonadati</taxon>
        <taxon>Pseudomonadota</taxon>
        <taxon>Alphaproteobacteria</taxon>
        <taxon>Rhodobacterales</taxon>
        <taxon>Roseobacteraceae</taxon>
        <taxon>Ruegeria</taxon>
    </lineage>
</organism>
<evidence type="ECO:0000313" key="2">
    <source>
        <dbReference type="Proteomes" id="UP000050786"/>
    </source>
</evidence>
<sequence>MGYALIFDTIPYRPQEAKYWDTLGREVEEYYGPLDDISDLMVPETSNAHISSVLLAAEGINQYMSGHGCDATCLLPMADLAERLGGVVLANKTRSAHATIKARSEWTTQEINDFIHGALLVLTDEELAKQTEVQVQTHQTFESAFAEWLNSHFPRMEVADIDAYLRGKWMQVGQTYPEIWSVHQTSKLGSRIDGETAFALLKQCGFDGAFKIRRAKPEIDAAAPVHFLWIETLEGSEVVVVGFADATSLLDVASWSELARTPSSPPLSSKTQWVASQNKQFMIDRDSLSITEPRFLRPLPKKLVYLN</sequence>
<proteinExistence type="predicted"/>
<gene>
    <name evidence="1" type="ORF">RUM4293_00623</name>
</gene>
<name>A0A0P1E1G3_9RHOB</name>
<accession>A0A0P1E1G3</accession>
<reference evidence="2" key="1">
    <citation type="submission" date="2015-09" db="EMBL/GenBank/DDBJ databases">
        <authorList>
            <person name="Rodrigo-Torres L."/>
            <person name="Arahal D.R."/>
        </authorList>
    </citation>
    <scope>NUCLEOTIDE SEQUENCE [LARGE SCALE GENOMIC DNA]</scope>
    <source>
        <strain evidence="2">CECT 4293</strain>
    </source>
</reference>
<dbReference type="AlphaFoldDB" id="A0A0P1E1G3"/>
<keyword evidence="2" id="KW-1185">Reference proteome</keyword>
<protein>
    <submittedName>
        <fullName evidence="1">Uncharacterized protein</fullName>
    </submittedName>
</protein>
<evidence type="ECO:0000313" key="1">
    <source>
        <dbReference type="EMBL" id="CUH41742.1"/>
    </source>
</evidence>
<dbReference type="EMBL" id="CYPS01000008">
    <property type="protein sequence ID" value="CUH41742.1"/>
    <property type="molecule type" value="Genomic_DNA"/>
</dbReference>